<dbReference type="GO" id="GO:0046872">
    <property type="term" value="F:metal ion binding"/>
    <property type="evidence" value="ECO:0007669"/>
    <property type="project" value="UniProtKB-KW"/>
</dbReference>
<organism evidence="19 20">
    <name type="scientific">Sulfuricurvum kujiense</name>
    <dbReference type="NCBI Taxonomy" id="148813"/>
    <lineage>
        <taxon>Bacteria</taxon>
        <taxon>Pseudomonadati</taxon>
        <taxon>Campylobacterota</taxon>
        <taxon>Epsilonproteobacteria</taxon>
        <taxon>Campylobacterales</taxon>
        <taxon>Sulfurimonadaceae</taxon>
        <taxon>Sulfuricurvum</taxon>
    </lineage>
</organism>
<dbReference type="PRINTS" id="PR01180">
    <property type="entry name" value="ARGDCRBXLASE"/>
</dbReference>
<dbReference type="Gene3D" id="1.10.287.3440">
    <property type="match status" value="1"/>
</dbReference>
<evidence type="ECO:0000256" key="5">
    <source>
        <dbReference type="ARBA" id="ARBA00012426"/>
    </source>
</evidence>
<evidence type="ECO:0000256" key="12">
    <source>
        <dbReference type="ARBA" id="ARBA00023239"/>
    </source>
</evidence>
<evidence type="ECO:0000256" key="7">
    <source>
        <dbReference type="ARBA" id="ARBA00022793"/>
    </source>
</evidence>
<dbReference type="NCBIfam" id="TIGR01273">
    <property type="entry name" value="speA"/>
    <property type="match status" value="1"/>
</dbReference>
<feature type="domain" description="Arginine decarboxylase C-terminal helical" evidence="18">
    <location>
        <begin position="557"/>
        <end position="605"/>
    </location>
</feature>
<dbReference type="SUPFAM" id="SSF50621">
    <property type="entry name" value="Alanine racemase C-terminal domain-like"/>
    <property type="match status" value="1"/>
</dbReference>
<comment type="cofactor">
    <cofactor evidence="1 14">
        <name>pyridoxal 5'-phosphate</name>
        <dbReference type="ChEBI" id="CHEBI:597326"/>
    </cofactor>
</comment>
<evidence type="ECO:0000256" key="14">
    <source>
        <dbReference type="PIRSR" id="PIRSR001336-50"/>
    </source>
</evidence>
<comment type="function">
    <text evidence="3">Catalyzes the biosynthesis of agmatine from arginine.</text>
</comment>
<dbReference type="NCBIfam" id="NF003763">
    <property type="entry name" value="PRK05354.1"/>
    <property type="match status" value="1"/>
</dbReference>
<comment type="similarity">
    <text evidence="4">Belongs to the Orn/Lys/Arg decarboxylase class-II family. SpeA subfamily.</text>
</comment>
<dbReference type="PIRSF" id="PIRSF001336">
    <property type="entry name" value="Arg_decrbxlase"/>
    <property type="match status" value="1"/>
</dbReference>
<evidence type="ECO:0000256" key="11">
    <source>
        <dbReference type="ARBA" id="ARBA00023115"/>
    </source>
</evidence>
<dbReference type="PRINTS" id="PR01179">
    <property type="entry name" value="ODADCRBXLASE"/>
</dbReference>
<dbReference type="InterPro" id="IPR009006">
    <property type="entry name" value="Ala_racemase/Decarboxylase_C"/>
</dbReference>
<evidence type="ECO:0000256" key="2">
    <source>
        <dbReference type="ARBA" id="ARBA00001946"/>
    </source>
</evidence>
<dbReference type="Gene3D" id="3.20.20.10">
    <property type="entry name" value="Alanine racemase"/>
    <property type="match status" value="1"/>
</dbReference>
<dbReference type="InterPro" id="IPR002985">
    <property type="entry name" value="Arg_decrbxlase"/>
</dbReference>
<evidence type="ECO:0000259" key="16">
    <source>
        <dbReference type="Pfam" id="PF02784"/>
    </source>
</evidence>
<keyword evidence="10" id="KW-0745">Spermidine biosynthesis</keyword>
<keyword evidence="11" id="KW-0620">Polyamine biosynthesis</keyword>
<evidence type="ECO:0000256" key="15">
    <source>
        <dbReference type="PIRSR" id="PIRSR600183-50"/>
    </source>
</evidence>
<dbReference type="RefSeq" id="WP_294895150.1">
    <property type="nucleotide sequence ID" value="NZ_DLUI01000128.1"/>
</dbReference>
<dbReference type="InterPro" id="IPR040634">
    <property type="entry name" value="Arg_decarb_HB"/>
</dbReference>
<sequence>MKTYGIDIWGENNFMIDQGKIKVNYKSSPSLLEITQKVRKTNLRGPLILRFPHLISKQIDALYSNFRRAIFENDYTGKFHAVFPLKVNQFPEAVDAIVELGEKYSYGLEAGSKAELALAMAKTAIGAPITVNGFKDEEMVTLGFMAAQMGHNITITIEGLGELEWIIDVAQSCGLKVPNIGIRVRLQSEGSGIWAKSSGMSAKFGLTSTELIEAMLMLQENNMLEHFSMIHFHIGSQMQDIAPLKRVLREAGNIYAELKKMGADNLQAINIGGGLAVEYSQHTSTRMRNYTLEEFSNSVVFLLREIMNAKGVTHPDIFTESGRFIVASHSVLIAPVLELFSHDYQAKSLKLKEHNPPLIEELRELNSLLSPRTCIEYMHDALDHMESLLTLFNLGHIDLQDRSNAEILVHQIIKKSLYLSQDNPMPEIERLQVKLQERYLINTSIFQSIPDYWGLQQQFPIMPLDRLDIPAIRAASLWDITCDSDGEIRFKPETPLYLHDIDLDEEEYFLAFFNVGAYQETLGMNHNLFTHPSECTILISDTGYEIENFTESDNVLNILEDIGYDASKLLTNLKNKLASSDFRTEEEKSDTLQKLEMYLYQNGYLRTTR</sequence>
<evidence type="ECO:0000259" key="17">
    <source>
        <dbReference type="Pfam" id="PF17810"/>
    </source>
</evidence>
<dbReference type="InterPro" id="IPR000183">
    <property type="entry name" value="Orn/DAP/Arg_de-COase"/>
</dbReference>
<dbReference type="InterPro" id="IPR041128">
    <property type="entry name" value="Arg_decarbox_C"/>
</dbReference>
<evidence type="ECO:0000256" key="10">
    <source>
        <dbReference type="ARBA" id="ARBA00023066"/>
    </source>
</evidence>
<reference evidence="19 20" key="1">
    <citation type="journal article" date="2017" name="Front. Microbiol.">
        <title>Comparative Genomic Analysis of the Class Epsilonproteobacteria and Proposed Reclassification to Epsilonbacteraeota (phyl. nov.).</title>
        <authorList>
            <person name="Waite D.W."/>
            <person name="Vanwonterghem I."/>
            <person name="Rinke C."/>
            <person name="Parks D.H."/>
            <person name="Zhang Y."/>
            <person name="Takai K."/>
            <person name="Sievert S.M."/>
            <person name="Simon J."/>
            <person name="Campbell B.J."/>
            <person name="Hanson T.E."/>
            <person name="Woyke T."/>
            <person name="Klotz M.G."/>
            <person name="Hugenholtz P."/>
        </authorList>
    </citation>
    <scope>NUCLEOTIDE SEQUENCE [LARGE SCALE GENOMIC DNA]</scope>
    <source>
        <strain evidence="19">UBA12443</strain>
    </source>
</reference>
<evidence type="ECO:0000259" key="18">
    <source>
        <dbReference type="Pfam" id="PF17944"/>
    </source>
</evidence>
<dbReference type="Gene3D" id="2.40.37.10">
    <property type="entry name" value="Lyase, Ornithine Decarboxylase, Chain A, domain 1"/>
    <property type="match status" value="1"/>
</dbReference>
<dbReference type="InterPro" id="IPR022644">
    <property type="entry name" value="De-COase2_N"/>
</dbReference>
<dbReference type="Gene3D" id="1.20.58.930">
    <property type="match status" value="1"/>
</dbReference>
<evidence type="ECO:0000313" key="20">
    <source>
        <dbReference type="Proteomes" id="UP000228859"/>
    </source>
</evidence>
<evidence type="ECO:0000256" key="6">
    <source>
        <dbReference type="ARBA" id="ARBA00022723"/>
    </source>
</evidence>
<proteinExistence type="inferred from homology"/>
<feature type="active site" description="Proton donor" evidence="15">
    <location>
        <position position="482"/>
    </location>
</feature>
<dbReference type="CDD" id="cd06830">
    <property type="entry name" value="PLPDE_III_ADC"/>
    <property type="match status" value="1"/>
</dbReference>
<dbReference type="PANTHER" id="PTHR43295:SF9">
    <property type="entry name" value="BIOSYNTHETIC ARGININE DECARBOXYLASE"/>
    <property type="match status" value="1"/>
</dbReference>
<gene>
    <name evidence="19" type="ORF">CFH83_09005</name>
</gene>
<comment type="caution">
    <text evidence="19">The sequence shown here is derived from an EMBL/GenBank/DDBJ whole genome shotgun (WGS) entry which is preliminary data.</text>
</comment>
<evidence type="ECO:0000256" key="9">
    <source>
        <dbReference type="ARBA" id="ARBA00022898"/>
    </source>
</evidence>
<dbReference type="AlphaFoldDB" id="A0A2D3WMS3"/>
<dbReference type="GO" id="GO:0008295">
    <property type="term" value="P:spermidine biosynthetic process"/>
    <property type="evidence" value="ECO:0007669"/>
    <property type="project" value="UniProtKB-UniRule"/>
</dbReference>
<keyword evidence="7" id="KW-0210">Decarboxylase</keyword>
<keyword evidence="9 14" id="KW-0663">Pyridoxal phosphate</keyword>
<accession>A0A2D3WMS3</accession>
<evidence type="ECO:0000256" key="3">
    <source>
        <dbReference type="ARBA" id="ARBA00002257"/>
    </source>
</evidence>
<keyword evidence="8" id="KW-0460">Magnesium</keyword>
<feature type="domain" description="Arginine decarboxylase helical bundle" evidence="17">
    <location>
        <begin position="353"/>
        <end position="416"/>
    </location>
</feature>
<feature type="modified residue" description="N6-(pyridoxal phosphate)lysine" evidence="14">
    <location>
        <position position="86"/>
    </location>
</feature>
<dbReference type="Pfam" id="PF17810">
    <property type="entry name" value="Arg_decarb_HB"/>
    <property type="match status" value="1"/>
</dbReference>
<dbReference type="Proteomes" id="UP000228859">
    <property type="component" value="Unassembled WGS sequence"/>
</dbReference>
<evidence type="ECO:0000256" key="1">
    <source>
        <dbReference type="ARBA" id="ARBA00001933"/>
    </source>
</evidence>
<evidence type="ECO:0000256" key="8">
    <source>
        <dbReference type="ARBA" id="ARBA00022842"/>
    </source>
</evidence>
<keyword evidence="12" id="KW-0456">Lyase</keyword>
<evidence type="ECO:0000256" key="4">
    <source>
        <dbReference type="ARBA" id="ARBA00008357"/>
    </source>
</evidence>
<dbReference type="PANTHER" id="PTHR43295">
    <property type="entry name" value="ARGININE DECARBOXYLASE"/>
    <property type="match status" value="1"/>
</dbReference>
<dbReference type="GO" id="GO:0006527">
    <property type="term" value="P:L-arginine catabolic process"/>
    <property type="evidence" value="ECO:0007669"/>
    <property type="project" value="InterPro"/>
</dbReference>
<dbReference type="Pfam" id="PF02784">
    <property type="entry name" value="Orn_Arg_deC_N"/>
    <property type="match status" value="1"/>
</dbReference>
<evidence type="ECO:0000313" key="19">
    <source>
        <dbReference type="EMBL" id="DAB37853.1"/>
    </source>
</evidence>
<dbReference type="SUPFAM" id="SSF51419">
    <property type="entry name" value="PLP-binding barrel"/>
    <property type="match status" value="1"/>
</dbReference>
<dbReference type="EC" id="4.1.1.19" evidence="5 13"/>
<evidence type="ECO:0000256" key="13">
    <source>
        <dbReference type="NCBIfam" id="TIGR01273"/>
    </source>
</evidence>
<dbReference type="InterPro" id="IPR029066">
    <property type="entry name" value="PLP-binding_barrel"/>
</dbReference>
<dbReference type="GO" id="GO:0033388">
    <property type="term" value="P:putrescine biosynthetic process from arginine"/>
    <property type="evidence" value="ECO:0007669"/>
    <property type="project" value="TreeGrafter"/>
</dbReference>
<dbReference type="Pfam" id="PF17944">
    <property type="entry name" value="Arg_decarbox_C"/>
    <property type="match status" value="1"/>
</dbReference>
<feature type="domain" description="Orn/DAP/Arg decarboxylase 2 N-terminal" evidence="16">
    <location>
        <begin position="76"/>
        <end position="327"/>
    </location>
</feature>
<comment type="cofactor">
    <cofactor evidence="2">
        <name>Mg(2+)</name>
        <dbReference type="ChEBI" id="CHEBI:18420"/>
    </cofactor>
</comment>
<protein>
    <recommendedName>
        <fullName evidence="5 13">Arginine decarboxylase</fullName>
        <ecNumber evidence="5 13">4.1.1.19</ecNumber>
    </recommendedName>
</protein>
<dbReference type="GO" id="GO:0008792">
    <property type="term" value="F:arginine decarboxylase activity"/>
    <property type="evidence" value="ECO:0007669"/>
    <property type="project" value="UniProtKB-UniRule"/>
</dbReference>
<keyword evidence="6" id="KW-0479">Metal-binding</keyword>
<name>A0A2D3WMS3_9BACT</name>
<dbReference type="EMBL" id="DLUI01000128">
    <property type="protein sequence ID" value="DAB37853.1"/>
    <property type="molecule type" value="Genomic_DNA"/>
</dbReference>